<keyword evidence="3" id="KW-1185">Reference proteome</keyword>
<evidence type="ECO:0000313" key="2">
    <source>
        <dbReference type="EMBL" id="CAG7603276.1"/>
    </source>
</evidence>
<name>A0A9W4GYU5_9ACTN</name>
<evidence type="ECO:0000256" key="1">
    <source>
        <dbReference type="SAM" id="MobiDB-lite"/>
    </source>
</evidence>
<accession>A0A9W4GYU5</accession>
<reference evidence="2" key="1">
    <citation type="submission" date="2021-06" db="EMBL/GenBank/DDBJ databases">
        <authorList>
            <person name="Arsene-Ploetze F."/>
        </authorList>
    </citation>
    <scope>NUCLEOTIDE SEQUENCE</scope>
    <source>
        <strain evidence="2">SBRY1</strain>
    </source>
</reference>
<organism evidence="2 3">
    <name type="scientific">Actinacidiphila bryophytorum</name>
    <dbReference type="NCBI Taxonomy" id="1436133"/>
    <lineage>
        <taxon>Bacteria</taxon>
        <taxon>Bacillati</taxon>
        <taxon>Actinomycetota</taxon>
        <taxon>Actinomycetes</taxon>
        <taxon>Kitasatosporales</taxon>
        <taxon>Streptomycetaceae</taxon>
        <taxon>Actinacidiphila</taxon>
    </lineage>
</organism>
<proteinExistence type="predicted"/>
<dbReference type="Proteomes" id="UP001153328">
    <property type="component" value="Unassembled WGS sequence"/>
</dbReference>
<dbReference type="AlphaFoldDB" id="A0A9W4GYU5"/>
<sequence length="70" mass="7633">MSGCVLSPGHPGCWSTFCRQIGSLAAVLSEREMGRSRADRHGGLGADRERPHLVRPPAREGRLFHPGRQA</sequence>
<protein>
    <submittedName>
        <fullName evidence="2">Uncharacterized protein</fullName>
    </submittedName>
</protein>
<evidence type="ECO:0000313" key="3">
    <source>
        <dbReference type="Proteomes" id="UP001153328"/>
    </source>
</evidence>
<feature type="region of interest" description="Disordered" evidence="1">
    <location>
        <begin position="33"/>
        <end position="70"/>
    </location>
</feature>
<dbReference type="EMBL" id="CAJVAX010000001">
    <property type="protein sequence ID" value="CAG7603276.1"/>
    <property type="molecule type" value="Genomic_DNA"/>
</dbReference>
<feature type="compositionally biased region" description="Basic and acidic residues" evidence="1">
    <location>
        <begin position="33"/>
        <end position="63"/>
    </location>
</feature>
<comment type="caution">
    <text evidence="2">The sequence shown here is derived from an EMBL/GenBank/DDBJ whole genome shotgun (WGS) entry which is preliminary data.</text>
</comment>
<gene>
    <name evidence="2" type="ORF">SBRY_10604</name>
</gene>